<evidence type="ECO:0000256" key="1">
    <source>
        <dbReference type="ARBA" id="ARBA00023125"/>
    </source>
</evidence>
<dbReference type="EMBL" id="RCXQ01000009">
    <property type="protein sequence ID" value="RYT66017.1"/>
    <property type="molecule type" value="Genomic_DNA"/>
</dbReference>
<dbReference type="InterPro" id="IPR001647">
    <property type="entry name" value="HTH_TetR"/>
</dbReference>
<feature type="DNA-binding region" description="H-T-H motif" evidence="2">
    <location>
        <begin position="21"/>
        <end position="40"/>
    </location>
</feature>
<dbReference type="Pfam" id="PF00440">
    <property type="entry name" value="TetR_N"/>
    <property type="match status" value="1"/>
</dbReference>
<dbReference type="PROSITE" id="PS50977">
    <property type="entry name" value="HTH_TETR_2"/>
    <property type="match status" value="1"/>
</dbReference>
<organism evidence="4 7">
    <name type="scientific">Blautia obeum</name>
    <dbReference type="NCBI Taxonomy" id="40520"/>
    <lineage>
        <taxon>Bacteria</taxon>
        <taxon>Bacillati</taxon>
        <taxon>Bacillota</taxon>
        <taxon>Clostridia</taxon>
        <taxon>Lachnospirales</taxon>
        <taxon>Lachnospiraceae</taxon>
        <taxon>Blautia</taxon>
    </lineage>
</organism>
<dbReference type="PANTHER" id="PTHR43479:SF11">
    <property type="entry name" value="ACREF_ENVCD OPERON REPRESSOR-RELATED"/>
    <property type="match status" value="1"/>
</dbReference>
<dbReference type="PANTHER" id="PTHR43479">
    <property type="entry name" value="ACREF/ENVCD OPERON REPRESSOR-RELATED"/>
    <property type="match status" value="1"/>
</dbReference>
<dbReference type="InterPro" id="IPR009057">
    <property type="entry name" value="Homeodomain-like_sf"/>
</dbReference>
<dbReference type="EMBL" id="QSUZ01000006">
    <property type="protein sequence ID" value="RGN88155.1"/>
    <property type="molecule type" value="Genomic_DNA"/>
</dbReference>
<reference evidence="6 9" key="2">
    <citation type="journal article" date="2019" name="Science, e1252229">
        <title>Invertible promoters mediate bacterial phase variation, antibiotic resistance, and host adaptation in the gut.</title>
        <authorList>
            <person name="Jiang X."/>
            <person name="Hall A.B."/>
            <person name="Arthur T.D."/>
            <person name="Plichta D.R."/>
            <person name="Covington C.T."/>
            <person name="Poyet M."/>
            <person name="Crothers J."/>
            <person name="Moses P.L."/>
            <person name="Tolonen A.C."/>
            <person name="Vlamakis H."/>
            <person name="Alm E.J."/>
            <person name="Xavier R.J."/>
        </authorList>
    </citation>
    <scope>NUCLEOTIDE SEQUENCE [LARGE SCALE GENOMIC DNA]</scope>
    <source>
        <strain evidence="9">af_0058</strain>
        <strain evidence="6">Af_0058</strain>
    </source>
</reference>
<evidence type="ECO:0000313" key="5">
    <source>
        <dbReference type="EMBL" id="RGS71622.1"/>
    </source>
</evidence>
<dbReference type="InterPro" id="IPR050624">
    <property type="entry name" value="HTH-type_Tx_Regulator"/>
</dbReference>
<dbReference type="Gene3D" id="1.10.357.10">
    <property type="entry name" value="Tetracycline Repressor, domain 2"/>
    <property type="match status" value="1"/>
</dbReference>
<reference evidence="7 8" key="1">
    <citation type="submission" date="2018-08" db="EMBL/GenBank/DDBJ databases">
        <title>A genome reference for cultivated species of the human gut microbiota.</title>
        <authorList>
            <person name="Zou Y."/>
            <person name="Xue W."/>
            <person name="Luo G."/>
        </authorList>
    </citation>
    <scope>NUCLEOTIDE SEQUENCE [LARGE SCALE GENOMIC DNA]</scope>
    <source>
        <strain evidence="5 8">AF21-24</strain>
        <strain evidence="4 7">OM03-6</strain>
    </source>
</reference>
<dbReference type="SUPFAM" id="SSF48498">
    <property type="entry name" value="Tetracyclin repressor-like, C-terminal domain"/>
    <property type="match status" value="1"/>
</dbReference>
<evidence type="ECO:0000313" key="4">
    <source>
        <dbReference type="EMBL" id="RGN88155.1"/>
    </source>
</evidence>
<dbReference type="Proteomes" id="UP000261105">
    <property type="component" value="Unassembled WGS sequence"/>
</dbReference>
<feature type="domain" description="HTH tetR-type" evidence="3">
    <location>
        <begin position="1"/>
        <end position="58"/>
    </location>
</feature>
<name>A0A3E5EGQ7_9FIRM</name>
<gene>
    <name evidence="5" type="ORF">DWX77_11800</name>
    <name evidence="4" type="ORF">DXB38_06500</name>
    <name evidence="6" type="ORF">EAI82_10855</name>
</gene>
<evidence type="ECO:0000256" key="2">
    <source>
        <dbReference type="PROSITE-ProRule" id="PRU00335"/>
    </source>
</evidence>
<evidence type="ECO:0000313" key="8">
    <source>
        <dbReference type="Proteomes" id="UP000284242"/>
    </source>
</evidence>
<proteinExistence type="predicted"/>
<keyword evidence="1 2" id="KW-0238">DNA-binding</keyword>
<dbReference type="Proteomes" id="UP000293506">
    <property type="component" value="Unassembled WGS sequence"/>
</dbReference>
<evidence type="ECO:0000313" key="9">
    <source>
        <dbReference type="Proteomes" id="UP000293506"/>
    </source>
</evidence>
<evidence type="ECO:0000313" key="7">
    <source>
        <dbReference type="Proteomes" id="UP000261105"/>
    </source>
</evidence>
<protein>
    <submittedName>
        <fullName evidence="6">TetR family transcriptional regulator</fullName>
    </submittedName>
    <submittedName>
        <fullName evidence="4">TetR/AcrR family transcriptional regulator</fullName>
    </submittedName>
</protein>
<dbReference type="GO" id="GO:0003677">
    <property type="term" value="F:DNA binding"/>
    <property type="evidence" value="ECO:0007669"/>
    <property type="project" value="UniProtKB-UniRule"/>
</dbReference>
<dbReference type="Proteomes" id="UP000284242">
    <property type="component" value="Unassembled WGS sequence"/>
</dbReference>
<dbReference type="EMBL" id="QRVV01000037">
    <property type="protein sequence ID" value="RGS71622.1"/>
    <property type="molecule type" value="Genomic_DNA"/>
</dbReference>
<dbReference type="AlphaFoldDB" id="A0A3E5EGQ7"/>
<dbReference type="SUPFAM" id="SSF46689">
    <property type="entry name" value="Homeodomain-like"/>
    <property type="match status" value="1"/>
</dbReference>
<dbReference type="PRINTS" id="PR00455">
    <property type="entry name" value="HTHTETR"/>
</dbReference>
<accession>A0A3E5EGQ7</accession>
<sequence>MREKIIDATVEEFKQNGLKFTMNDLAKRLGISKKTIYTVFESKQAVLVAVADRYAADLNSMQEELEANVSLNVVQKLEKLLCALPERYYNIGLSRIYELAEKYPKPYRHLMRSVNNGWEQAEKYLEKGMEEGMIREVSIPVVMAMVKGTVYCFMESDILYQNELTYEQAKKEMVEILMKGIKTGGKSKDSGN</sequence>
<comment type="caution">
    <text evidence="4">The sequence shown here is derived from an EMBL/GenBank/DDBJ whole genome shotgun (WGS) entry which is preliminary data.</text>
</comment>
<evidence type="ECO:0000259" key="3">
    <source>
        <dbReference type="PROSITE" id="PS50977"/>
    </source>
</evidence>
<dbReference type="InterPro" id="IPR036271">
    <property type="entry name" value="Tet_transcr_reg_TetR-rel_C_sf"/>
</dbReference>
<evidence type="ECO:0000313" key="6">
    <source>
        <dbReference type="EMBL" id="RYT66017.1"/>
    </source>
</evidence>
<dbReference type="RefSeq" id="WP_117592545.1">
    <property type="nucleotide sequence ID" value="NZ_RCXQ01000009.1"/>
</dbReference>